<dbReference type="GO" id="GO:0051920">
    <property type="term" value="F:peroxiredoxin activity"/>
    <property type="evidence" value="ECO:0007669"/>
    <property type="project" value="InterPro"/>
</dbReference>
<evidence type="ECO:0000313" key="2">
    <source>
        <dbReference type="Proteomes" id="UP000813672"/>
    </source>
</evidence>
<dbReference type="InterPro" id="IPR004675">
    <property type="entry name" value="AhpD_core"/>
</dbReference>
<dbReference type="Pfam" id="PF02627">
    <property type="entry name" value="CMD"/>
    <property type="match status" value="1"/>
</dbReference>
<accession>A0A9Q3WDZ9</accession>
<dbReference type="InterPro" id="IPR003779">
    <property type="entry name" value="CMD-like"/>
</dbReference>
<comment type="caution">
    <text evidence="1">The sequence shown here is derived from an EMBL/GenBank/DDBJ whole genome shotgun (WGS) entry which is preliminary data.</text>
</comment>
<evidence type="ECO:0000313" key="1">
    <source>
        <dbReference type="EMBL" id="MCE8537080.1"/>
    </source>
</evidence>
<sequence length="148" mass="16339">MKGHVTMRFNFTRQTPQVFDAMLALNDTISQANPDSRLVHLTKIRVSQINGCAYCVNMHVKEAQQDGLPDTLLHLIAVWPETSVFTARDRAALAWAETLTRLEGSEVSDADYAAVRAELSEQEVAALTASIGMINLWNRMGVGARLPV</sequence>
<dbReference type="PANTHER" id="PTHR34846">
    <property type="entry name" value="4-CARBOXYMUCONOLACTONE DECARBOXYLASE FAMILY PROTEIN (AFU_ORTHOLOGUE AFUA_6G11590)"/>
    <property type="match status" value="1"/>
</dbReference>
<reference evidence="1" key="1">
    <citation type="journal article" date="2021" name="Environ. Microbiol.">
        <title>Cryptic niche differentiation of novel sediment ecotypes of Rugeria pomeroyi correlates with nitrate respiration.</title>
        <authorList>
            <person name="Lin X."/>
            <person name="McNichol J."/>
            <person name="Chu X."/>
            <person name="Qian Y."/>
            <person name="Luo H."/>
        </authorList>
    </citation>
    <scope>NUCLEOTIDE SEQUENCE</scope>
    <source>
        <strain evidence="1">SZCCDBB064</strain>
    </source>
</reference>
<dbReference type="EMBL" id="JAGQAF010000003">
    <property type="protein sequence ID" value="MCE8537080.1"/>
    <property type="molecule type" value="Genomic_DNA"/>
</dbReference>
<dbReference type="InterPro" id="IPR029032">
    <property type="entry name" value="AhpD-like"/>
</dbReference>
<dbReference type="SUPFAM" id="SSF69118">
    <property type="entry name" value="AhpD-like"/>
    <property type="match status" value="1"/>
</dbReference>
<dbReference type="AlphaFoldDB" id="A0A9Q3WDZ9"/>
<dbReference type="Proteomes" id="UP000813672">
    <property type="component" value="Unassembled WGS sequence"/>
</dbReference>
<organism evidence="1 2">
    <name type="scientific">Ruegeria pomeroyi</name>
    <dbReference type="NCBI Taxonomy" id="89184"/>
    <lineage>
        <taxon>Bacteria</taxon>
        <taxon>Pseudomonadati</taxon>
        <taxon>Pseudomonadota</taxon>
        <taxon>Alphaproteobacteria</taxon>
        <taxon>Rhodobacterales</taxon>
        <taxon>Roseobacteraceae</taxon>
        <taxon>Ruegeria</taxon>
    </lineage>
</organism>
<dbReference type="Gene3D" id="1.20.1290.10">
    <property type="entry name" value="AhpD-like"/>
    <property type="match status" value="1"/>
</dbReference>
<protein>
    <submittedName>
        <fullName evidence="1">Carboxymuconolactone decarboxylase family protein</fullName>
    </submittedName>
</protein>
<dbReference type="PANTHER" id="PTHR34846:SF10">
    <property type="entry name" value="CYTOPLASMIC PROTEIN"/>
    <property type="match status" value="1"/>
</dbReference>
<dbReference type="NCBIfam" id="TIGR00778">
    <property type="entry name" value="ahpD_dom"/>
    <property type="match status" value="1"/>
</dbReference>
<name>A0A9Q3WDZ9_9RHOB</name>
<proteinExistence type="predicted"/>
<gene>
    <name evidence="1" type="ORF">KBY27_06395</name>
</gene>